<dbReference type="NCBIfam" id="TIGR00229">
    <property type="entry name" value="sensory_box"/>
    <property type="match status" value="1"/>
</dbReference>
<evidence type="ECO:0000259" key="18">
    <source>
        <dbReference type="PROSITE" id="PS50885"/>
    </source>
</evidence>
<dbReference type="PROSITE" id="PS50109">
    <property type="entry name" value="HIS_KIN"/>
    <property type="match status" value="1"/>
</dbReference>
<dbReference type="GO" id="GO:0007234">
    <property type="term" value="P:osmosensory signaling via phosphorelay pathway"/>
    <property type="evidence" value="ECO:0007669"/>
    <property type="project" value="TreeGrafter"/>
</dbReference>
<dbReference type="Pfam" id="PF02518">
    <property type="entry name" value="HATPase_c"/>
    <property type="match status" value="1"/>
</dbReference>
<gene>
    <name evidence="19" type="ORF">LX99_00872</name>
</gene>
<dbReference type="SMART" id="SM00091">
    <property type="entry name" value="PAS"/>
    <property type="match status" value="1"/>
</dbReference>
<dbReference type="SMART" id="SM00387">
    <property type="entry name" value="HATPase_c"/>
    <property type="match status" value="1"/>
</dbReference>
<evidence type="ECO:0000256" key="14">
    <source>
        <dbReference type="ARBA" id="ARBA00023136"/>
    </source>
</evidence>
<dbReference type="InterPro" id="IPR013767">
    <property type="entry name" value="PAS_fold"/>
</dbReference>
<keyword evidence="8 15" id="KW-0812">Transmembrane</keyword>
<dbReference type="Gene3D" id="1.10.287.130">
    <property type="match status" value="1"/>
</dbReference>
<dbReference type="InterPro" id="IPR035965">
    <property type="entry name" value="PAS-like_dom_sf"/>
</dbReference>
<feature type="domain" description="HAMP" evidence="18">
    <location>
        <begin position="172"/>
        <end position="224"/>
    </location>
</feature>
<comment type="caution">
    <text evidence="19">The sequence shown here is derived from an EMBL/GenBank/DDBJ whole genome shotgun (WGS) entry which is preliminary data.</text>
</comment>
<dbReference type="EMBL" id="QGHA01000001">
    <property type="protein sequence ID" value="PWK80406.1"/>
    <property type="molecule type" value="Genomic_DNA"/>
</dbReference>
<dbReference type="FunFam" id="3.30.565.10:FF:000023">
    <property type="entry name" value="PAS domain-containing sensor histidine kinase"/>
    <property type="match status" value="1"/>
</dbReference>
<evidence type="ECO:0000256" key="15">
    <source>
        <dbReference type="SAM" id="Phobius"/>
    </source>
</evidence>
<dbReference type="Pfam" id="PF00512">
    <property type="entry name" value="HisKA"/>
    <property type="match status" value="1"/>
</dbReference>
<dbReference type="Pfam" id="PF00672">
    <property type="entry name" value="HAMP"/>
    <property type="match status" value="1"/>
</dbReference>
<reference evidence="19 20" key="1">
    <citation type="submission" date="2018-05" db="EMBL/GenBank/DDBJ databases">
        <title>Genomic Encyclopedia of Archaeal and Bacterial Type Strains, Phase II (KMG-II): from individual species to whole genera.</title>
        <authorList>
            <person name="Goeker M."/>
        </authorList>
    </citation>
    <scope>NUCLEOTIDE SEQUENCE [LARGE SCALE GENOMIC DNA]</scope>
    <source>
        <strain evidence="19 20">DSM 19975</strain>
    </source>
</reference>
<comment type="catalytic activity">
    <reaction evidence="1">
        <text>ATP + protein L-histidine = ADP + protein N-phospho-L-histidine.</text>
        <dbReference type="EC" id="2.7.13.3"/>
    </reaction>
</comment>
<feature type="transmembrane region" description="Helical" evidence="15">
    <location>
        <begin position="150"/>
        <end position="174"/>
    </location>
</feature>
<feature type="domain" description="Histidine kinase" evidence="16">
    <location>
        <begin position="351"/>
        <end position="570"/>
    </location>
</feature>
<dbReference type="PANTHER" id="PTHR42878:SF7">
    <property type="entry name" value="SENSOR HISTIDINE KINASE GLRK"/>
    <property type="match status" value="1"/>
</dbReference>
<dbReference type="CDD" id="cd00130">
    <property type="entry name" value="PAS"/>
    <property type="match status" value="1"/>
</dbReference>
<evidence type="ECO:0000256" key="7">
    <source>
        <dbReference type="ARBA" id="ARBA00022679"/>
    </source>
</evidence>
<sequence>MTIKNKLRTGIGFLFTLALICCGLSIYYLNRLSADAGVILKDNYKTLQYVQNMLTALDSHDGGFNAAQIKLIDRNMLLQQRNVTEVGEQQLTDSASATYQRLKQTGISEPEQKQLRNRLHQHLYGIMKLNMNAISYKNDVANATAKRGTWLVAFLGAFLFLVAFSFAVNFPGYIANPIKELTARIREVSNKNYHQQIHFPADDEFGELGQAFNNMTRKLDEFENSNLASILFEKKRIETIINSMQDAIIGLDEKQIIIFANQVACNLIGMKADQLNGKYAPDIALENDLLRKLLVNDQTKLRIFADNHEGFYSRESLSVNNKDKVIGKVIILKNVTEYQQLDEAKTNFIATISHELKTPISSIKMSLKLLEDERIGDVNAEQRQLISNIDDDTRRLLLITGELLDMAQVETGKLQLNFGSTHPQNIVDYAVKAIKFIADQKQVEIKVKCDESLPKVHADLDKTTWVLINLLSNAIKYSHEKSVVELTVKKHKNDEIEFSVTDHGKGIEEQYLPRLFERYFKVPNATSEQSGTGLGLAIAKDFIEAQAGKISVDSEIGSGSTFYFTLKRAIAAA</sequence>
<dbReference type="Gene3D" id="3.30.565.10">
    <property type="entry name" value="Histidine kinase-like ATPase, C-terminal domain"/>
    <property type="match status" value="1"/>
</dbReference>
<keyword evidence="9" id="KW-0547">Nucleotide-binding</keyword>
<evidence type="ECO:0000256" key="11">
    <source>
        <dbReference type="ARBA" id="ARBA00022840"/>
    </source>
</evidence>
<dbReference type="InterPro" id="IPR003660">
    <property type="entry name" value="HAMP_dom"/>
</dbReference>
<evidence type="ECO:0000256" key="4">
    <source>
        <dbReference type="ARBA" id="ARBA00012438"/>
    </source>
</evidence>
<dbReference type="SUPFAM" id="SSF55785">
    <property type="entry name" value="PYP-like sensor domain (PAS domain)"/>
    <property type="match status" value="1"/>
</dbReference>
<evidence type="ECO:0000256" key="2">
    <source>
        <dbReference type="ARBA" id="ARBA00004141"/>
    </source>
</evidence>
<dbReference type="SUPFAM" id="SSF158472">
    <property type="entry name" value="HAMP domain-like"/>
    <property type="match status" value="1"/>
</dbReference>
<dbReference type="PROSITE" id="PS50112">
    <property type="entry name" value="PAS"/>
    <property type="match status" value="1"/>
</dbReference>
<dbReference type="AlphaFoldDB" id="A0A316HIR6"/>
<evidence type="ECO:0000256" key="8">
    <source>
        <dbReference type="ARBA" id="ARBA00022692"/>
    </source>
</evidence>
<dbReference type="InterPro" id="IPR005467">
    <property type="entry name" value="His_kinase_dom"/>
</dbReference>
<protein>
    <recommendedName>
        <fullName evidence="4">histidine kinase</fullName>
        <ecNumber evidence="4">2.7.13.3</ecNumber>
    </recommendedName>
</protein>
<keyword evidence="6" id="KW-0597">Phosphoprotein</keyword>
<dbReference type="InterPro" id="IPR003594">
    <property type="entry name" value="HATPase_dom"/>
</dbReference>
<evidence type="ECO:0000256" key="6">
    <source>
        <dbReference type="ARBA" id="ARBA00022553"/>
    </source>
</evidence>
<dbReference type="SMART" id="SM00388">
    <property type="entry name" value="HisKA"/>
    <property type="match status" value="1"/>
</dbReference>
<dbReference type="CDD" id="cd00082">
    <property type="entry name" value="HisKA"/>
    <property type="match status" value="1"/>
</dbReference>
<proteinExistence type="predicted"/>
<dbReference type="SMART" id="SM00304">
    <property type="entry name" value="HAMP"/>
    <property type="match status" value="1"/>
</dbReference>
<dbReference type="Gene3D" id="3.30.450.20">
    <property type="entry name" value="PAS domain"/>
    <property type="match status" value="1"/>
</dbReference>
<dbReference type="GO" id="GO:0005524">
    <property type="term" value="F:ATP binding"/>
    <property type="evidence" value="ECO:0007669"/>
    <property type="project" value="UniProtKB-KW"/>
</dbReference>
<dbReference type="PRINTS" id="PR00344">
    <property type="entry name" value="BCTRLSENSOR"/>
</dbReference>
<keyword evidence="12 15" id="KW-1133">Transmembrane helix</keyword>
<dbReference type="RefSeq" id="WP_109606697.1">
    <property type="nucleotide sequence ID" value="NZ_QGHA01000001.1"/>
</dbReference>
<dbReference type="InterPro" id="IPR000014">
    <property type="entry name" value="PAS"/>
</dbReference>
<comment type="subcellular location">
    <subcellularLocation>
        <location evidence="3">Cell membrane</location>
    </subcellularLocation>
    <subcellularLocation>
        <location evidence="2">Membrane</location>
        <topology evidence="2">Multi-pass membrane protein</topology>
    </subcellularLocation>
</comment>
<keyword evidence="7" id="KW-0808">Transferase</keyword>
<dbReference type="GO" id="GO:0000156">
    <property type="term" value="F:phosphorelay response regulator activity"/>
    <property type="evidence" value="ECO:0007669"/>
    <property type="project" value="TreeGrafter"/>
</dbReference>
<organism evidence="19 20">
    <name type="scientific">Mucilaginibacter oryzae</name>
    <dbReference type="NCBI Taxonomy" id="468058"/>
    <lineage>
        <taxon>Bacteria</taxon>
        <taxon>Pseudomonadati</taxon>
        <taxon>Bacteroidota</taxon>
        <taxon>Sphingobacteriia</taxon>
        <taxon>Sphingobacteriales</taxon>
        <taxon>Sphingobacteriaceae</taxon>
        <taxon>Mucilaginibacter</taxon>
    </lineage>
</organism>
<name>A0A316HIR6_9SPHI</name>
<feature type="domain" description="PAS" evidence="17">
    <location>
        <begin position="233"/>
        <end position="278"/>
    </location>
</feature>
<dbReference type="GO" id="GO:0006355">
    <property type="term" value="P:regulation of DNA-templated transcription"/>
    <property type="evidence" value="ECO:0007669"/>
    <property type="project" value="InterPro"/>
</dbReference>
<keyword evidence="11" id="KW-0067">ATP-binding</keyword>
<evidence type="ECO:0000256" key="10">
    <source>
        <dbReference type="ARBA" id="ARBA00022777"/>
    </source>
</evidence>
<keyword evidence="20" id="KW-1185">Reference proteome</keyword>
<evidence type="ECO:0000313" key="19">
    <source>
        <dbReference type="EMBL" id="PWK80406.1"/>
    </source>
</evidence>
<dbReference type="Proteomes" id="UP000245678">
    <property type="component" value="Unassembled WGS sequence"/>
</dbReference>
<dbReference type="InterPro" id="IPR036097">
    <property type="entry name" value="HisK_dim/P_sf"/>
</dbReference>
<keyword evidence="10" id="KW-0418">Kinase</keyword>
<evidence type="ECO:0000256" key="3">
    <source>
        <dbReference type="ARBA" id="ARBA00004236"/>
    </source>
</evidence>
<evidence type="ECO:0000259" key="17">
    <source>
        <dbReference type="PROSITE" id="PS50112"/>
    </source>
</evidence>
<keyword evidence="14 15" id="KW-0472">Membrane</keyword>
<evidence type="ECO:0000259" key="16">
    <source>
        <dbReference type="PROSITE" id="PS50109"/>
    </source>
</evidence>
<dbReference type="Gene3D" id="6.10.340.10">
    <property type="match status" value="1"/>
</dbReference>
<keyword evidence="5" id="KW-1003">Cell membrane</keyword>
<dbReference type="PROSITE" id="PS50885">
    <property type="entry name" value="HAMP"/>
    <property type="match status" value="1"/>
</dbReference>
<evidence type="ECO:0000256" key="12">
    <source>
        <dbReference type="ARBA" id="ARBA00022989"/>
    </source>
</evidence>
<dbReference type="InterPro" id="IPR003661">
    <property type="entry name" value="HisK_dim/P_dom"/>
</dbReference>
<accession>A0A316HIR6</accession>
<dbReference type="SUPFAM" id="SSF47384">
    <property type="entry name" value="Homodimeric domain of signal transducing histidine kinase"/>
    <property type="match status" value="1"/>
</dbReference>
<evidence type="ECO:0000313" key="20">
    <source>
        <dbReference type="Proteomes" id="UP000245678"/>
    </source>
</evidence>
<dbReference type="EC" id="2.7.13.3" evidence="4"/>
<evidence type="ECO:0000256" key="9">
    <source>
        <dbReference type="ARBA" id="ARBA00022741"/>
    </source>
</evidence>
<evidence type="ECO:0000256" key="5">
    <source>
        <dbReference type="ARBA" id="ARBA00022475"/>
    </source>
</evidence>
<evidence type="ECO:0000256" key="1">
    <source>
        <dbReference type="ARBA" id="ARBA00000085"/>
    </source>
</evidence>
<dbReference type="PANTHER" id="PTHR42878">
    <property type="entry name" value="TWO-COMPONENT HISTIDINE KINASE"/>
    <property type="match status" value="1"/>
</dbReference>
<dbReference type="GO" id="GO:0000155">
    <property type="term" value="F:phosphorelay sensor kinase activity"/>
    <property type="evidence" value="ECO:0007669"/>
    <property type="project" value="InterPro"/>
</dbReference>
<dbReference type="SUPFAM" id="SSF55874">
    <property type="entry name" value="ATPase domain of HSP90 chaperone/DNA topoisomerase II/histidine kinase"/>
    <property type="match status" value="1"/>
</dbReference>
<feature type="transmembrane region" description="Helical" evidence="15">
    <location>
        <begin position="12"/>
        <end position="29"/>
    </location>
</feature>
<evidence type="ECO:0000256" key="13">
    <source>
        <dbReference type="ARBA" id="ARBA00023012"/>
    </source>
</evidence>
<dbReference type="GO" id="GO:0005886">
    <property type="term" value="C:plasma membrane"/>
    <property type="evidence" value="ECO:0007669"/>
    <property type="project" value="UniProtKB-SubCell"/>
</dbReference>
<dbReference type="InterPro" id="IPR004358">
    <property type="entry name" value="Sig_transdc_His_kin-like_C"/>
</dbReference>
<dbReference type="GO" id="GO:0030295">
    <property type="term" value="F:protein kinase activator activity"/>
    <property type="evidence" value="ECO:0007669"/>
    <property type="project" value="TreeGrafter"/>
</dbReference>
<dbReference type="CDD" id="cd06225">
    <property type="entry name" value="HAMP"/>
    <property type="match status" value="1"/>
</dbReference>
<dbReference type="InterPro" id="IPR036890">
    <property type="entry name" value="HATPase_C_sf"/>
</dbReference>
<dbReference type="Pfam" id="PF00989">
    <property type="entry name" value="PAS"/>
    <property type="match status" value="1"/>
</dbReference>
<keyword evidence="13" id="KW-0902">Two-component regulatory system</keyword>
<dbReference type="InterPro" id="IPR050351">
    <property type="entry name" value="BphY/WalK/GraS-like"/>
</dbReference>